<reference evidence="14" key="1">
    <citation type="submission" date="2021-08" db="EMBL/GenBank/DDBJ databases">
        <title>WGS assembly of Ceratopteris richardii.</title>
        <authorList>
            <person name="Marchant D.B."/>
            <person name="Chen G."/>
            <person name="Jenkins J."/>
            <person name="Shu S."/>
            <person name="Leebens-Mack J."/>
            <person name="Grimwood J."/>
            <person name="Schmutz J."/>
            <person name="Soltis P."/>
            <person name="Soltis D."/>
            <person name="Chen Z.-H."/>
        </authorList>
    </citation>
    <scope>NUCLEOTIDE SEQUENCE</scope>
    <source>
        <strain evidence="14">Whitten #5841</strain>
        <tissue evidence="14">Leaf</tissue>
    </source>
</reference>
<dbReference type="EMBL" id="CM035425">
    <property type="protein sequence ID" value="KAH7331113.1"/>
    <property type="molecule type" value="Genomic_DNA"/>
</dbReference>
<evidence type="ECO:0000256" key="11">
    <source>
        <dbReference type="PIRSR" id="PIRSR600823-2"/>
    </source>
</evidence>
<feature type="binding site" evidence="12">
    <location>
        <position position="67"/>
    </location>
    <ligand>
        <name>Ca(2+)</name>
        <dbReference type="ChEBI" id="CHEBI:29108"/>
        <label>1</label>
    </ligand>
</feature>
<keyword evidence="6" id="KW-0349">Heme</keyword>
<feature type="binding site" description="axial binding residue" evidence="12">
    <location>
        <position position="182"/>
    </location>
    <ligand>
        <name>heme b</name>
        <dbReference type="ChEBI" id="CHEBI:60344"/>
    </ligand>
    <ligandPart>
        <name>Fe</name>
        <dbReference type="ChEBI" id="CHEBI:18248"/>
    </ligandPart>
</feature>
<dbReference type="InterPro" id="IPR000823">
    <property type="entry name" value="Peroxidase_pln"/>
</dbReference>
<dbReference type="GO" id="GO:0020037">
    <property type="term" value="F:heme binding"/>
    <property type="evidence" value="ECO:0007669"/>
    <property type="project" value="InterPro"/>
</dbReference>
<evidence type="ECO:0000256" key="9">
    <source>
        <dbReference type="ARBA" id="ARBA00023002"/>
    </source>
</evidence>
<feature type="binding site" evidence="12">
    <location>
        <position position="65"/>
    </location>
    <ligand>
        <name>Ca(2+)</name>
        <dbReference type="ChEBI" id="CHEBI:29108"/>
        <label>1</label>
    </ligand>
</feature>
<dbReference type="SUPFAM" id="SSF48113">
    <property type="entry name" value="Heme-dependent peroxidases"/>
    <property type="match status" value="1"/>
</dbReference>
<dbReference type="AlphaFoldDB" id="A0A8T2SGS7"/>
<dbReference type="PANTHER" id="PTHR31517:SF59">
    <property type="entry name" value="PEROXIDASE"/>
    <property type="match status" value="1"/>
</dbReference>
<dbReference type="InterPro" id="IPR019793">
    <property type="entry name" value="Peroxidases_heam-ligand_BS"/>
</dbReference>
<gene>
    <name evidence="14" type="ORF">KP509_20G015600</name>
</gene>
<protein>
    <recommendedName>
        <fullName evidence="13">Plant heme peroxidase family profile domain-containing protein</fullName>
    </recommendedName>
</protein>
<evidence type="ECO:0000313" key="14">
    <source>
        <dbReference type="EMBL" id="KAH7331113.1"/>
    </source>
</evidence>
<evidence type="ECO:0000256" key="1">
    <source>
        <dbReference type="ARBA" id="ARBA00000189"/>
    </source>
</evidence>
<dbReference type="GO" id="GO:0006979">
    <property type="term" value="P:response to oxidative stress"/>
    <property type="evidence" value="ECO:0007669"/>
    <property type="project" value="InterPro"/>
</dbReference>
<evidence type="ECO:0000313" key="15">
    <source>
        <dbReference type="Proteomes" id="UP000825935"/>
    </source>
</evidence>
<keyword evidence="8 12" id="KW-0106">Calcium</keyword>
<dbReference type="PROSITE" id="PS00435">
    <property type="entry name" value="PEROXIDASE_1"/>
    <property type="match status" value="1"/>
</dbReference>
<dbReference type="OMA" id="RDQGPEN"/>
<dbReference type="PRINTS" id="PR00458">
    <property type="entry name" value="PEROXIDASE"/>
</dbReference>
<proteinExistence type="inferred from homology"/>
<feature type="binding site" evidence="12">
    <location>
        <position position="183"/>
    </location>
    <ligand>
        <name>Ca(2+)</name>
        <dbReference type="ChEBI" id="CHEBI:29108"/>
        <label>2</label>
    </ligand>
</feature>
<sequence>MRPNVPTWRILSKQRWKPTSVYLCFKETLFHKGTRIVPVRWPGGWASRLLRRGPGFNPWQQHGCDASVLLDSTPGNKAEKDAGPNQSLRGFDVIDDIKQAVEEACPATVSCADIIAFATRDYVALAGGPSYSIGGGRLDSLTSFMTDANMLPSPDLSVERTRQAFADQGLSIEDMVALLGGHTVGFSHCSFVMRRLFNFQNTGQPDPSMN</sequence>
<dbReference type="Gene3D" id="1.10.520.10">
    <property type="match status" value="1"/>
</dbReference>
<evidence type="ECO:0000259" key="13">
    <source>
        <dbReference type="PROSITE" id="PS50873"/>
    </source>
</evidence>
<evidence type="ECO:0000256" key="8">
    <source>
        <dbReference type="ARBA" id="ARBA00022837"/>
    </source>
</evidence>
<accession>A0A8T2SGS7</accession>
<keyword evidence="5" id="KW-0575">Peroxidase</keyword>
<evidence type="ECO:0000256" key="3">
    <source>
        <dbReference type="ARBA" id="ARBA00006873"/>
    </source>
</evidence>
<comment type="caution">
    <text evidence="14">The sequence shown here is derived from an EMBL/GenBank/DDBJ whole genome shotgun (WGS) entry which is preliminary data.</text>
</comment>
<keyword evidence="4" id="KW-0964">Secreted</keyword>
<keyword evidence="7 12" id="KW-0479">Metal-binding</keyword>
<feature type="binding site" evidence="12">
    <location>
        <position position="79"/>
    </location>
    <ligand>
        <name>Ca(2+)</name>
        <dbReference type="ChEBI" id="CHEBI:29108"/>
        <label>1</label>
    </ligand>
</feature>
<organism evidence="14 15">
    <name type="scientific">Ceratopteris richardii</name>
    <name type="common">Triangle waterfern</name>
    <dbReference type="NCBI Taxonomy" id="49495"/>
    <lineage>
        <taxon>Eukaryota</taxon>
        <taxon>Viridiplantae</taxon>
        <taxon>Streptophyta</taxon>
        <taxon>Embryophyta</taxon>
        <taxon>Tracheophyta</taxon>
        <taxon>Polypodiopsida</taxon>
        <taxon>Polypodiidae</taxon>
        <taxon>Polypodiales</taxon>
        <taxon>Pteridineae</taxon>
        <taxon>Pteridaceae</taxon>
        <taxon>Parkerioideae</taxon>
        <taxon>Ceratopteris</taxon>
    </lineage>
</organism>
<dbReference type="InterPro" id="IPR010255">
    <property type="entry name" value="Haem_peroxidase_sf"/>
</dbReference>
<name>A0A8T2SGS7_CERRI</name>
<dbReference type="Pfam" id="PF00141">
    <property type="entry name" value="peroxidase"/>
    <property type="match status" value="1"/>
</dbReference>
<comment type="catalytic activity">
    <reaction evidence="1">
        <text>2 a phenolic donor + H2O2 = 2 a phenolic radical donor + 2 H2O</text>
        <dbReference type="Rhea" id="RHEA:56136"/>
        <dbReference type="ChEBI" id="CHEBI:15377"/>
        <dbReference type="ChEBI" id="CHEBI:16240"/>
        <dbReference type="ChEBI" id="CHEBI:139520"/>
        <dbReference type="ChEBI" id="CHEBI:139521"/>
        <dbReference type="EC" id="1.11.1.7"/>
    </reaction>
</comment>
<evidence type="ECO:0000256" key="7">
    <source>
        <dbReference type="ARBA" id="ARBA00022723"/>
    </source>
</evidence>
<dbReference type="Gene3D" id="1.10.420.10">
    <property type="entry name" value="Peroxidase, domain 2"/>
    <property type="match status" value="1"/>
</dbReference>
<evidence type="ECO:0000256" key="2">
    <source>
        <dbReference type="ARBA" id="ARBA00002322"/>
    </source>
</evidence>
<keyword evidence="9" id="KW-0560">Oxidoreductase</keyword>
<dbReference type="Proteomes" id="UP000825935">
    <property type="component" value="Chromosome 20"/>
</dbReference>
<dbReference type="GO" id="GO:0140825">
    <property type="term" value="F:lactoperoxidase activity"/>
    <property type="evidence" value="ECO:0007669"/>
    <property type="project" value="UniProtKB-EC"/>
</dbReference>
<evidence type="ECO:0000256" key="4">
    <source>
        <dbReference type="ARBA" id="ARBA00022525"/>
    </source>
</evidence>
<dbReference type="InterPro" id="IPR002016">
    <property type="entry name" value="Haem_peroxidase"/>
</dbReference>
<evidence type="ECO:0000256" key="6">
    <source>
        <dbReference type="ARBA" id="ARBA00022617"/>
    </source>
</evidence>
<dbReference type="OrthoDB" id="2113341at2759"/>
<comment type="cofactor">
    <cofactor evidence="12">
        <name>Ca(2+)</name>
        <dbReference type="ChEBI" id="CHEBI:29108"/>
    </cofactor>
    <text evidence="12">Binds 2 calcium ions per subunit.</text>
</comment>
<comment type="function">
    <text evidence="2">Removal of H(2)O(2), oxidation of toxic reductants, biosynthesis and degradation of lignin, suberization, auxin catabolism, response to environmental stresses such as wounding, pathogen attack and oxidative stress. These functions might be dependent on each isozyme/isoform in each plant tissue.</text>
</comment>
<comment type="cofactor">
    <cofactor evidence="12">
        <name>heme b</name>
        <dbReference type="ChEBI" id="CHEBI:60344"/>
    </cofactor>
    <text evidence="12">Binds 1 heme b (iron(II)-protoporphyrin IX) group per subunit.</text>
</comment>
<dbReference type="GO" id="GO:0046872">
    <property type="term" value="F:metal ion binding"/>
    <property type="evidence" value="ECO:0007669"/>
    <property type="project" value="UniProtKB-KW"/>
</dbReference>
<keyword evidence="10 12" id="KW-0408">Iron</keyword>
<dbReference type="PANTHER" id="PTHR31517">
    <property type="match status" value="1"/>
</dbReference>
<feature type="domain" description="Plant heme peroxidase family profile" evidence="13">
    <location>
        <begin position="62"/>
        <end position="210"/>
    </location>
</feature>
<dbReference type="PROSITE" id="PS50873">
    <property type="entry name" value="PEROXIDASE_4"/>
    <property type="match status" value="1"/>
</dbReference>
<comment type="similarity">
    <text evidence="3">Belongs to the peroxidase family. Ascorbate peroxidase subfamily.</text>
</comment>
<keyword evidence="15" id="KW-1185">Reference proteome</keyword>
<dbReference type="PRINTS" id="PR00461">
    <property type="entry name" value="PLPEROXIDASE"/>
</dbReference>
<feature type="binding site" evidence="11">
    <location>
        <position position="152"/>
    </location>
    <ligand>
        <name>substrate</name>
    </ligand>
</feature>
<evidence type="ECO:0000256" key="10">
    <source>
        <dbReference type="ARBA" id="ARBA00023004"/>
    </source>
</evidence>
<feature type="binding site" evidence="12">
    <location>
        <position position="63"/>
    </location>
    <ligand>
        <name>Ca(2+)</name>
        <dbReference type="ChEBI" id="CHEBI:29108"/>
        <label>1</label>
    </ligand>
</feature>
<evidence type="ECO:0000256" key="5">
    <source>
        <dbReference type="ARBA" id="ARBA00022559"/>
    </source>
</evidence>
<evidence type="ECO:0000256" key="12">
    <source>
        <dbReference type="PIRSR" id="PIRSR600823-3"/>
    </source>
</evidence>